<feature type="transmembrane region" description="Helical" evidence="6">
    <location>
        <begin position="63"/>
        <end position="86"/>
    </location>
</feature>
<dbReference type="InterPro" id="IPR015414">
    <property type="entry name" value="TMEM64"/>
</dbReference>
<dbReference type="EMBL" id="CP053586">
    <property type="protein sequence ID" value="WNZ23782.1"/>
    <property type="molecule type" value="Genomic_DNA"/>
</dbReference>
<dbReference type="PANTHER" id="PTHR12677:SF49">
    <property type="entry name" value="TVP38_TMEM64 FAMILY MEMBRANE PROTEIN"/>
    <property type="match status" value="1"/>
</dbReference>
<comment type="subcellular location">
    <subcellularLocation>
        <location evidence="1 6">Cell membrane</location>
        <topology evidence="1 6">Multi-pass membrane protein</topology>
    </subcellularLocation>
</comment>
<evidence type="ECO:0000313" key="8">
    <source>
        <dbReference type="EMBL" id="WNZ23782.1"/>
    </source>
</evidence>
<dbReference type="RefSeq" id="WP_316435527.1">
    <property type="nucleotide sequence ID" value="NZ_CP053586.1"/>
</dbReference>
<dbReference type="PANTHER" id="PTHR12677">
    <property type="entry name" value="GOLGI APPARATUS MEMBRANE PROTEIN TVP38-RELATED"/>
    <property type="match status" value="1"/>
</dbReference>
<evidence type="ECO:0000256" key="3">
    <source>
        <dbReference type="ARBA" id="ARBA00022692"/>
    </source>
</evidence>
<reference evidence="8" key="1">
    <citation type="submission" date="2020-05" db="EMBL/GenBank/DDBJ databases">
        <authorList>
            <person name="Zhu T."/>
            <person name="Keshari N."/>
            <person name="Lu X."/>
        </authorList>
    </citation>
    <scope>NUCLEOTIDE SEQUENCE</scope>
    <source>
        <strain evidence="8">NK1-12</strain>
    </source>
</reference>
<dbReference type="GO" id="GO:0005886">
    <property type="term" value="C:plasma membrane"/>
    <property type="evidence" value="ECO:0007669"/>
    <property type="project" value="UniProtKB-SubCell"/>
</dbReference>
<keyword evidence="3 6" id="KW-0812">Transmembrane</keyword>
<dbReference type="Pfam" id="PF09335">
    <property type="entry name" value="VTT_dom"/>
    <property type="match status" value="1"/>
</dbReference>
<sequence length="204" mass="22342">MRRTSNRLNSSRLNSNRQDHALKRILLALLGLALFYLVMILVLRTIGLENAHRFIHQSGAWAPIVFVVLCSLSLVIAPLSGSSLFIAGGALFGKGTGFWLSLVASIIGCSINFWLSRKLGRQVVARLIGKNSLEELDQFTQCLEGNRGLFYLTLVMPLSQDIVSYAAGLTPISYHRFLVALISSGFVVVAAYIYLGTSLLEALL</sequence>
<feature type="domain" description="VTT" evidence="7">
    <location>
        <begin position="81"/>
        <end position="197"/>
    </location>
</feature>
<evidence type="ECO:0000256" key="1">
    <source>
        <dbReference type="ARBA" id="ARBA00004651"/>
    </source>
</evidence>
<dbReference type="InterPro" id="IPR032816">
    <property type="entry name" value="VTT_dom"/>
</dbReference>
<comment type="caution">
    <text evidence="6">Lacks conserved residue(s) required for the propagation of feature annotation.</text>
</comment>
<keyword evidence="2 6" id="KW-1003">Cell membrane</keyword>
<feature type="transmembrane region" description="Helical" evidence="6">
    <location>
        <begin position="98"/>
        <end position="115"/>
    </location>
</feature>
<evidence type="ECO:0000256" key="4">
    <source>
        <dbReference type="ARBA" id="ARBA00022989"/>
    </source>
</evidence>
<dbReference type="AlphaFoldDB" id="A0AA96WCH9"/>
<evidence type="ECO:0000256" key="5">
    <source>
        <dbReference type="ARBA" id="ARBA00023136"/>
    </source>
</evidence>
<evidence type="ECO:0000256" key="6">
    <source>
        <dbReference type="RuleBase" id="RU366058"/>
    </source>
</evidence>
<protein>
    <recommendedName>
        <fullName evidence="6">TVP38/TMEM64 family membrane protein</fullName>
    </recommendedName>
</protein>
<accession>A0AA96WCH9</accession>
<gene>
    <name evidence="8" type="ORF">HJG54_13580</name>
</gene>
<keyword evidence="4 6" id="KW-1133">Transmembrane helix</keyword>
<evidence type="ECO:0000259" key="7">
    <source>
        <dbReference type="Pfam" id="PF09335"/>
    </source>
</evidence>
<name>A0AA96WCH9_9CYAN</name>
<proteinExistence type="inferred from homology"/>
<organism evidence="8">
    <name type="scientific">Leptolyngbya sp. NK1-12</name>
    <dbReference type="NCBI Taxonomy" id="2547451"/>
    <lineage>
        <taxon>Bacteria</taxon>
        <taxon>Bacillati</taxon>
        <taxon>Cyanobacteriota</taxon>
        <taxon>Cyanophyceae</taxon>
        <taxon>Leptolyngbyales</taxon>
        <taxon>Leptolyngbyaceae</taxon>
        <taxon>Leptolyngbya group</taxon>
        <taxon>Leptolyngbya</taxon>
    </lineage>
</organism>
<evidence type="ECO:0000256" key="2">
    <source>
        <dbReference type="ARBA" id="ARBA00022475"/>
    </source>
</evidence>
<comment type="similarity">
    <text evidence="6">Belongs to the TVP38/TMEM64 family.</text>
</comment>
<keyword evidence="5 6" id="KW-0472">Membrane</keyword>
<feature type="transmembrane region" description="Helical" evidence="6">
    <location>
        <begin position="21"/>
        <end position="43"/>
    </location>
</feature>
<feature type="transmembrane region" description="Helical" evidence="6">
    <location>
        <begin position="177"/>
        <end position="195"/>
    </location>
</feature>